<reference evidence="1" key="2">
    <citation type="submission" date="2021-09" db="EMBL/GenBank/DDBJ databases">
        <authorList>
            <person name="Gilroy R."/>
        </authorList>
    </citation>
    <scope>NUCLEOTIDE SEQUENCE</scope>
    <source>
        <strain evidence="1">CHK149-3286</strain>
    </source>
</reference>
<proteinExistence type="predicted"/>
<dbReference type="EMBL" id="DYVT01000071">
    <property type="protein sequence ID" value="HJF67959.1"/>
    <property type="molecule type" value="Genomic_DNA"/>
</dbReference>
<comment type="caution">
    <text evidence="1">The sequence shown here is derived from an EMBL/GenBank/DDBJ whole genome shotgun (WGS) entry which is preliminary data.</text>
</comment>
<organism evidence="1 2">
    <name type="scientific">Staphylococcus kloosii</name>
    <dbReference type="NCBI Taxonomy" id="29384"/>
    <lineage>
        <taxon>Bacteria</taxon>
        <taxon>Bacillati</taxon>
        <taxon>Bacillota</taxon>
        <taxon>Bacilli</taxon>
        <taxon>Bacillales</taxon>
        <taxon>Staphylococcaceae</taxon>
        <taxon>Staphylococcus</taxon>
    </lineage>
</organism>
<dbReference type="AlphaFoldDB" id="A0A921GZC5"/>
<protein>
    <submittedName>
        <fullName evidence="1">Uncharacterized protein</fullName>
    </submittedName>
</protein>
<dbReference type="RefSeq" id="WP_278675295.1">
    <property type="nucleotide sequence ID" value="NZ_DYVT01000071.1"/>
</dbReference>
<dbReference type="Gene3D" id="3.70.10.10">
    <property type="match status" value="1"/>
</dbReference>
<dbReference type="Proteomes" id="UP000706163">
    <property type="component" value="Unassembled WGS sequence"/>
</dbReference>
<reference evidence="1" key="1">
    <citation type="journal article" date="2021" name="PeerJ">
        <title>Extensive microbial diversity within the chicken gut microbiome revealed by metagenomics and culture.</title>
        <authorList>
            <person name="Gilroy R."/>
            <person name="Ravi A."/>
            <person name="Getino M."/>
            <person name="Pursley I."/>
            <person name="Horton D.L."/>
            <person name="Alikhan N.F."/>
            <person name="Baker D."/>
            <person name="Gharbi K."/>
            <person name="Hall N."/>
            <person name="Watson M."/>
            <person name="Adriaenssens E.M."/>
            <person name="Foster-Nyarko E."/>
            <person name="Jarju S."/>
            <person name="Secka A."/>
            <person name="Antonio M."/>
            <person name="Oren A."/>
            <person name="Chaudhuri R.R."/>
            <person name="La Ragione R."/>
            <person name="Hildebrand F."/>
            <person name="Pallen M.J."/>
        </authorList>
    </citation>
    <scope>NUCLEOTIDE SEQUENCE</scope>
    <source>
        <strain evidence="1">CHK149-3286</strain>
    </source>
</reference>
<evidence type="ECO:0000313" key="1">
    <source>
        <dbReference type="EMBL" id="HJF67959.1"/>
    </source>
</evidence>
<gene>
    <name evidence="1" type="ORF">K8V85_06575</name>
</gene>
<name>A0A921GZC5_9STAP</name>
<sequence length="210" mass="24566">MQYEKAIKHLKKISNDKGNYNEILKGIYHSGSQLIATDGKRLAQVEVENGAFEEQVLDVKNNKTLDAQFPKVERLFIKEDEVDIELHITHEQVVQLKNILTCIKALKLEAVEIYKEEGAWYIQPNIIQQSDIKQEDLNLRFRLSQSTDKDKVEKKTIDVNYFKHMVEFIKETKEDTKLIMNNNPYKPIQFENESYSNIAFKGLICPIRTF</sequence>
<evidence type="ECO:0000313" key="2">
    <source>
        <dbReference type="Proteomes" id="UP000706163"/>
    </source>
</evidence>
<accession>A0A921GZC5</accession>